<dbReference type="SUPFAM" id="SSF102114">
    <property type="entry name" value="Radical SAM enzymes"/>
    <property type="match status" value="1"/>
</dbReference>
<dbReference type="AlphaFoldDB" id="X1TQG4"/>
<reference evidence="1" key="1">
    <citation type="journal article" date="2014" name="Front. Microbiol.">
        <title>High frequency of phylogenetically diverse reductive dehalogenase-homologous genes in deep subseafloor sedimentary metagenomes.</title>
        <authorList>
            <person name="Kawai M."/>
            <person name="Futagami T."/>
            <person name="Toyoda A."/>
            <person name="Takaki Y."/>
            <person name="Nishi S."/>
            <person name="Hori S."/>
            <person name="Arai W."/>
            <person name="Tsubouchi T."/>
            <person name="Morono Y."/>
            <person name="Uchiyama I."/>
            <person name="Ito T."/>
            <person name="Fujiyama A."/>
            <person name="Inagaki F."/>
            <person name="Takami H."/>
        </authorList>
    </citation>
    <scope>NUCLEOTIDE SEQUENCE</scope>
    <source>
        <strain evidence="1">Expedition CK06-06</strain>
    </source>
</reference>
<accession>X1TQG4</accession>
<feature type="non-terminal residue" evidence="1">
    <location>
        <position position="171"/>
    </location>
</feature>
<comment type="caution">
    <text evidence="1">The sequence shown here is derived from an EMBL/GenBank/DDBJ whole genome shotgun (WGS) entry which is preliminary data.</text>
</comment>
<name>X1TQG4_9ZZZZ</name>
<sequence length="171" mass="20061">MKISLLTDCPQHNLALMKLSTHYKKAGDEIQLNMPLWKADYIYGSYIFENSIRFGDQERGGIGSNPKTILPSFVEVLKPDYSLFNLNHSLGYTHRYCPRKCPFCKVPSLPPDKMHHSIHEFHDERFDTIELLNNNTFADEFWEDTFKEIHQAKLRIIEHGMDLRLLDDYKA</sequence>
<evidence type="ECO:0000313" key="1">
    <source>
        <dbReference type="EMBL" id="GAI93601.1"/>
    </source>
</evidence>
<dbReference type="InterPro" id="IPR058240">
    <property type="entry name" value="rSAM_sf"/>
</dbReference>
<dbReference type="EMBL" id="BARW01021927">
    <property type="protein sequence ID" value="GAI93601.1"/>
    <property type="molecule type" value="Genomic_DNA"/>
</dbReference>
<protein>
    <submittedName>
        <fullName evidence="1">Uncharacterized protein</fullName>
    </submittedName>
</protein>
<organism evidence="1">
    <name type="scientific">marine sediment metagenome</name>
    <dbReference type="NCBI Taxonomy" id="412755"/>
    <lineage>
        <taxon>unclassified sequences</taxon>
        <taxon>metagenomes</taxon>
        <taxon>ecological metagenomes</taxon>
    </lineage>
</organism>
<gene>
    <name evidence="1" type="ORF">S12H4_36738</name>
</gene>
<proteinExistence type="predicted"/>